<keyword evidence="3" id="KW-1185">Reference proteome</keyword>
<sequence>MTALEREGGWMWQTEVVDEVDLSSSTVSRHLSSLEEDDEVQRVRIRREKVVGLPDSDLEVFQSPYESDR</sequence>
<proteinExistence type="predicted"/>
<evidence type="ECO:0000259" key="1">
    <source>
        <dbReference type="Pfam" id="PF24034"/>
    </source>
</evidence>
<accession>A0ABD5VMD2</accession>
<dbReference type="AlphaFoldDB" id="A0ABD5VMD2"/>
<dbReference type="RefSeq" id="WP_336352297.1">
    <property type="nucleotide sequence ID" value="NZ_JBHSXN010000006.1"/>
</dbReference>
<dbReference type="SUPFAM" id="SSF46785">
    <property type="entry name" value="Winged helix' DNA-binding domain"/>
    <property type="match status" value="1"/>
</dbReference>
<dbReference type="InterPro" id="IPR036390">
    <property type="entry name" value="WH_DNA-bd_sf"/>
</dbReference>
<dbReference type="InterPro" id="IPR036388">
    <property type="entry name" value="WH-like_DNA-bd_sf"/>
</dbReference>
<dbReference type="Pfam" id="PF24034">
    <property type="entry name" value="DUF7343"/>
    <property type="match status" value="1"/>
</dbReference>
<organism evidence="2 3">
    <name type="scientific">Halorubellus litoreus</name>
    <dbReference type="NCBI Taxonomy" id="755308"/>
    <lineage>
        <taxon>Archaea</taxon>
        <taxon>Methanobacteriati</taxon>
        <taxon>Methanobacteriota</taxon>
        <taxon>Stenosarchaea group</taxon>
        <taxon>Halobacteria</taxon>
        <taxon>Halobacteriales</taxon>
        <taxon>Halorubellaceae</taxon>
        <taxon>Halorubellus</taxon>
    </lineage>
</organism>
<evidence type="ECO:0000313" key="3">
    <source>
        <dbReference type="Proteomes" id="UP001596395"/>
    </source>
</evidence>
<dbReference type="Gene3D" id="1.10.10.10">
    <property type="entry name" value="Winged helix-like DNA-binding domain superfamily/Winged helix DNA-binding domain"/>
    <property type="match status" value="1"/>
</dbReference>
<comment type="caution">
    <text evidence="2">The sequence shown here is derived from an EMBL/GenBank/DDBJ whole genome shotgun (WGS) entry which is preliminary data.</text>
</comment>
<dbReference type="InterPro" id="IPR055767">
    <property type="entry name" value="DUF7343"/>
</dbReference>
<gene>
    <name evidence="2" type="ORF">ACFQGB_21110</name>
</gene>
<feature type="domain" description="DUF7343" evidence="1">
    <location>
        <begin position="2"/>
        <end position="54"/>
    </location>
</feature>
<dbReference type="InterPro" id="IPR011991">
    <property type="entry name" value="ArsR-like_HTH"/>
</dbReference>
<dbReference type="EMBL" id="JBHSXN010000006">
    <property type="protein sequence ID" value="MFC6955370.1"/>
    <property type="molecule type" value="Genomic_DNA"/>
</dbReference>
<protein>
    <submittedName>
        <fullName evidence="2">Helix-turn-helix transcriptional regulator</fullName>
    </submittedName>
</protein>
<dbReference type="Proteomes" id="UP001596395">
    <property type="component" value="Unassembled WGS sequence"/>
</dbReference>
<dbReference type="CDD" id="cd00090">
    <property type="entry name" value="HTH_ARSR"/>
    <property type="match status" value="1"/>
</dbReference>
<reference evidence="2 3" key="1">
    <citation type="journal article" date="2019" name="Int. J. Syst. Evol. Microbiol.">
        <title>The Global Catalogue of Microorganisms (GCM) 10K type strain sequencing project: providing services to taxonomists for standard genome sequencing and annotation.</title>
        <authorList>
            <consortium name="The Broad Institute Genomics Platform"/>
            <consortium name="The Broad Institute Genome Sequencing Center for Infectious Disease"/>
            <person name="Wu L."/>
            <person name="Ma J."/>
        </authorList>
    </citation>
    <scope>NUCLEOTIDE SEQUENCE [LARGE SCALE GENOMIC DNA]</scope>
    <source>
        <strain evidence="2 3">GX26</strain>
    </source>
</reference>
<name>A0ABD5VMD2_9EURY</name>
<evidence type="ECO:0000313" key="2">
    <source>
        <dbReference type="EMBL" id="MFC6955370.1"/>
    </source>
</evidence>